<evidence type="ECO:0000313" key="11">
    <source>
        <dbReference type="Proteomes" id="UP000316079"/>
    </source>
</evidence>
<dbReference type="GO" id="GO:0042289">
    <property type="term" value="F:MHC class II protein binding"/>
    <property type="evidence" value="ECO:0007669"/>
    <property type="project" value="InterPro"/>
</dbReference>
<dbReference type="STRING" id="623744.A0A553QMU8"/>
<dbReference type="SMART" id="SM00211">
    <property type="entry name" value="TY"/>
    <property type="match status" value="1"/>
</dbReference>
<evidence type="ECO:0000259" key="9">
    <source>
        <dbReference type="PROSITE" id="PS51162"/>
    </source>
</evidence>
<evidence type="ECO:0000313" key="10">
    <source>
        <dbReference type="EMBL" id="TRY91310.1"/>
    </source>
</evidence>
<sequence length="257" mass="28766">MDEQQNASLIERVPSAETISGGDGAHRRERGSSNARALKVTGLTILVCLLLAGQALTTYMVWSQREHLQSLSSSQEKLKAELTKKMSAGPPKAMRLPMNSMKMIDFSEQQTDPSSDTPKSVLQPVEQPAAFSLPGEGSELLRVTPKRMHIPMGFKLLEEKSSEEAVHEPKMNCQLESERQVKPGYYKPQCDEEGHFLPMQCWNSTGYCWCVKQDGTEIPGTRIRGRPRCGKDVCRLNIFSKRCIFTEENNSNPAHLL</sequence>
<feature type="disulfide bond" evidence="5">
    <location>
        <begin position="210"/>
        <end position="229"/>
    </location>
</feature>
<dbReference type="InterPro" id="IPR015386">
    <property type="entry name" value="MHC_II-assoc_invar/CLIP_MHC-bd"/>
</dbReference>
<dbReference type="InterPro" id="IPR051950">
    <property type="entry name" value="Dev_reg/Prot_inhib"/>
</dbReference>
<dbReference type="SUPFAM" id="SSF57610">
    <property type="entry name" value="Thyroglobulin type-1 domain"/>
    <property type="match status" value="1"/>
</dbReference>
<dbReference type="PIRSF" id="PIRSF001992">
    <property type="entry name" value="CD74_antigen"/>
    <property type="match status" value="1"/>
</dbReference>
<dbReference type="Pfam" id="PF09307">
    <property type="entry name" value="MHC2-interact"/>
    <property type="match status" value="1"/>
</dbReference>
<dbReference type="Proteomes" id="UP000316079">
    <property type="component" value="Unassembled WGS sequence"/>
</dbReference>
<dbReference type="GO" id="GO:0006886">
    <property type="term" value="P:intracellular protein transport"/>
    <property type="evidence" value="ECO:0007669"/>
    <property type="project" value="InterPro"/>
</dbReference>
<gene>
    <name evidence="10" type="ORF">DNTS_030129</name>
</gene>
<dbReference type="GO" id="GO:0016020">
    <property type="term" value="C:membrane"/>
    <property type="evidence" value="ECO:0007669"/>
    <property type="project" value="InterPro"/>
</dbReference>
<dbReference type="InterPro" id="IPR036857">
    <property type="entry name" value="Thyroglobulin_1_sf"/>
</dbReference>
<dbReference type="InterPro" id="IPR043530">
    <property type="entry name" value="CD74_antigen"/>
</dbReference>
<proteinExistence type="predicted"/>
<dbReference type="EMBL" id="SRMA01025756">
    <property type="protein sequence ID" value="TRY91310.1"/>
    <property type="molecule type" value="Genomic_DNA"/>
</dbReference>
<dbReference type="PANTHER" id="PTHR12352:SF3">
    <property type="entry name" value="NIDOGEN-2"/>
    <property type="match status" value="1"/>
</dbReference>
<evidence type="ECO:0000256" key="6">
    <source>
        <dbReference type="PROSITE-ProRule" id="PRU00500"/>
    </source>
</evidence>
<feature type="disulfide bond" evidence="5 6">
    <location>
        <begin position="201"/>
        <end position="208"/>
    </location>
</feature>
<evidence type="ECO:0000256" key="7">
    <source>
        <dbReference type="SAM" id="MobiDB-lite"/>
    </source>
</evidence>
<keyword evidence="4 5" id="KW-1015">Disulfide bond</keyword>
<keyword evidence="11" id="KW-1185">Reference proteome</keyword>
<evidence type="ECO:0000256" key="2">
    <source>
        <dbReference type="ARBA" id="ARBA00022525"/>
    </source>
</evidence>
<comment type="caution">
    <text evidence="6">Lacks conserved residue(s) required for the propagation of feature annotation.</text>
</comment>
<evidence type="ECO:0000256" key="3">
    <source>
        <dbReference type="ARBA" id="ARBA00022737"/>
    </source>
</evidence>
<dbReference type="InterPro" id="IPR000716">
    <property type="entry name" value="Thyroglobulin_1"/>
</dbReference>
<dbReference type="Pfam" id="PF00086">
    <property type="entry name" value="Thyroglobulin_1"/>
    <property type="match status" value="1"/>
</dbReference>
<evidence type="ECO:0000256" key="4">
    <source>
        <dbReference type="ARBA" id="ARBA00023157"/>
    </source>
</evidence>
<evidence type="ECO:0000256" key="1">
    <source>
        <dbReference type="ARBA" id="ARBA00004613"/>
    </source>
</evidence>
<reference evidence="10 11" key="1">
    <citation type="journal article" date="2019" name="Sci. Data">
        <title>Hybrid genome assembly and annotation of Danionella translucida.</title>
        <authorList>
            <person name="Kadobianskyi M."/>
            <person name="Schulze L."/>
            <person name="Schuelke M."/>
            <person name="Judkewitz B."/>
        </authorList>
    </citation>
    <scope>NUCLEOTIDE SEQUENCE [LARGE SCALE GENOMIC DNA]</scope>
    <source>
        <strain evidence="10 11">Bolton</strain>
    </source>
</reference>
<dbReference type="OrthoDB" id="406800at2759"/>
<dbReference type="GO" id="GO:0005615">
    <property type="term" value="C:extracellular space"/>
    <property type="evidence" value="ECO:0007669"/>
    <property type="project" value="TreeGrafter"/>
</dbReference>
<keyword evidence="3" id="KW-0677">Repeat</keyword>
<dbReference type="CDD" id="cd00191">
    <property type="entry name" value="TY"/>
    <property type="match status" value="1"/>
</dbReference>
<accession>A0A553QMU8</accession>
<dbReference type="PROSITE" id="PS00484">
    <property type="entry name" value="THYROGLOBULIN_1_1"/>
    <property type="match status" value="1"/>
</dbReference>
<dbReference type="PANTHER" id="PTHR12352">
    <property type="entry name" value="SECRETED MODULAR CALCIUM-BINDING PROTEIN"/>
    <property type="match status" value="1"/>
</dbReference>
<dbReference type="GO" id="GO:0006955">
    <property type="term" value="P:immune response"/>
    <property type="evidence" value="ECO:0007669"/>
    <property type="project" value="InterPro"/>
</dbReference>
<feature type="transmembrane region" description="Helical" evidence="8">
    <location>
        <begin position="37"/>
        <end position="62"/>
    </location>
</feature>
<keyword evidence="2" id="KW-0964">Secreted</keyword>
<dbReference type="AlphaFoldDB" id="A0A553QMU8"/>
<organism evidence="10 11">
    <name type="scientific">Danionella cerebrum</name>
    <dbReference type="NCBI Taxonomy" id="2873325"/>
    <lineage>
        <taxon>Eukaryota</taxon>
        <taxon>Metazoa</taxon>
        <taxon>Chordata</taxon>
        <taxon>Craniata</taxon>
        <taxon>Vertebrata</taxon>
        <taxon>Euteleostomi</taxon>
        <taxon>Actinopterygii</taxon>
        <taxon>Neopterygii</taxon>
        <taxon>Teleostei</taxon>
        <taxon>Ostariophysi</taxon>
        <taxon>Cypriniformes</taxon>
        <taxon>Danionidae</taxon>
        <taxon>Danioninae</taxon>
        <taxon>Danionella</taxon>
    </lineage>
</organism>
<keyword evidence="8" id="KW-1133">Transmembrane helix</keyword>
<keyword evidence="8" id="KW-0472">Membrane</keyword>
<keyword evidence="8" id="KW-0812">Transmembrane</keyword>
<comment type="subcellular location">
    <subcellularLocation>
        <location evidence="1">Secreted</location>
    </subcellularLocation>
</comment>
<dbReference type="GO" id="GO:0005604">
    <property type="term" value="C:basement membrane"/>
    <property type="evidence" value="ECO:0007669"/>
    <property type="project" value="TreeGrafter"/>
</dbReference>
<comment type="caution">
    <text evidence="10">The sequence shown here is derived from an EMBL/GenBank/DDBJ whole genome shotgun (WGS) entry which is preliminary data.</text>
</comment>
<dbReference type="Gene3D" id="4.10.800.10">
    <property type="entry name" value="Thyroglobulin type-1"/>
    <property type="match status" value="1"/>
</dbReference>
<name>A0A553QMU8_9TELE</name>
<dbReference type="GO" id="GO:0007160">
    <property type="term" value="P:cell-matrix adhesion"/>
    <property type="evidence" value="ECO:0007669"/>
    <property type="project" value="TreeGrafter"/>
</dbReference>
<feature type="region of interest" description="Disordered" evidence="7">
    <location>
        <begin position="1"/>
        <end position="32"/>
    </location>
</feature>
<dbReference type="GO" id="GO:0035718">
    <property type="term" value="F:macrophage migration inhibitory factor binding"/>
    <property type="evidence" value="ECO:0007669"/>
    <property type="project" value="InterPro"/>
</dbReference>
<feature type="domain" description="Thyroglobulin type-1" evidence="9">
    <location>
        <begin position="170"/>
        <end position="229"/>
    </location>
</feature>
<evidence type="ECO:0000256" key="8">
    <source>
        <dbReference type="SAM" id="Phobius"/>
    </source>
</evidence>
<dbReference type="GO" id="GO:0019882">
    <property type="term" value="P:antigen processing and presentation"/>
    <property type="evidence" value="ECO:0007669"/>
    <property type="project" value="InterPro"/>
</dbReference>
<evidence type="ECO:0000256" key="5">
    <source>
        <dbReference type="PIRSR" id="PIRSR001992-1"/>
    </source>
</evidence>
<feature type="disulfide bond" evidence="5">
    <location>
        <begin position="173"/>
        <end position="190"/>
    </location>
</feature>
<protein>
    <recommendedName>
        <fullName evidence="9">Thyroglobulin type-1 domain-containing protein</fullName>
    </recommendedName>
</protein>
<dbReference type="PROSITE" id="PS51162">
    <property type="entry name" value="THYROGLOBULIN_1_2"/>
    <property type="match status" value="1"/>
</dbReference>